<dbReference type="GeneID" id="71984434"/>
<evidence type="ECO:0000313" key="1">
    <source>
        <dbReference type="EMBL" id="UJO16904.1"/>
    </source>
</evidence>
<reference evidence="1" key="2">
    <citation type="journal article" date="2022" name="Microb. Genom.">
        <title>A chromosome-scale genome assembly of the tomato pathogen Cladosporium fulvum reveals a compartmentalized genome architecture and the presence of a dispensable chromosome.</title>
        <authorList>
            <person name="Zaccaron A.Z."/>
            <person name="Chen L.H."/>
            <person name="Samaras A."/>
            <person name="Stergiopoulos I."/>
        </authorList>
    </citation>
    <scope>NUCLEOTIDE SEQUENCE</scope>
    <source>
        <strain evidence="1">Race5_Kim</strain>
    </source>
</reference>
<name>A0A9Q8P885_PASFU</name>
<keyword evidence="2" id="KW-1185">Reference proteome</keyword>
<dbReference type="KEGG" id="ffu:CLAFUR5_04556"/>
<proteinExistence type="predicted"/>
<dbReference type="AlphaFoldDB" id="A0A9Q8P885"/>
<organism evidence="1 2">
    <name type="scientific">Passalora fulva</name>
    <name type="common">Tomato leaf mold</name>
    <name type="synonym">Cladosporium fulvum</name>
    <dbReference type="NCBI Taxonomy" id="5499"/>
    <lineage>
        <taxon>Eukaryota</taxon>
        <taxon>Fungi</taxon>
        <taxon>Dikarya</taxon>
        <taxon>Ascomycota</taxon>
        <taxon>Pezizomycotina</taxon>
        <taxon>Dothideomycetes</taxon>
        <taxon>Dothideomycetidae</taxon>
        <taxon>Mycosphaerellales</taxon>
        <taxon>Mycosphaerellaceae</taxon>
        <taxon>Fulvia</taxon>
    </lineage>
</organism>
<reference evidence="1" key="1">
    <citation type="submission" date="2021-12" db="EMBL/GenBank/DDBJ databases">
        <authorList>
            <person name="Zaccaron A."/>
            <person name="Stergiopoulos I."/>
        </authorList>
    </citation>
    <scope>NUCLEOTIDE SEQUENCE</scope>
    <source>
        <strain evidence="1">Race5_Kim</strain>
    </source>
</reference>
<gene>
    <name evidence="1" type="ORF">CLAFUR5_04556</name>
</gene>
<dbReference type="EMBL" id="CP090166">
    <property type="protein sequence ID" value="UJO16904.1"/>
    <property type="molecule type" value="Genomic_DNA"/>
</dbReference>
<dbReference type="OrthoDB" id="3626626at2759"/>
<protein>
    <submittedName>
        <fullName evidence="1">Uncharacterized protein</fullName>
    </submittedName>
</protein>
<sequence>MALPTPPEPPTLDNRVQALPQELQDSILDLTIGIHDSFCTMAIDGKYKSPLGLQISRATRAKFANHYYGGGYIFHTGVFQTRVANLDLTRFTCRTYYWDEEGFYYKTIAIGLGPPM</sequence>
<dbReference type="RefSeq" id="XP_047761270.1">
    <property type="nucleotide sequence ID" value="XM_047903704.1"/>
</dbReference>
<accession>A0A9Q8P885</accession>
<evidence type="ECO:0000313" key="2">
    <source>
        <dbReference type="Proteomes" id="UP000756132"/>
    </source>
</evidence>
<dbReference type="Proteomes" id="UP000756132">
    <property type="component" value="Chromosome 4"/>
</dbReference>